<dbReference type="EMBL" id="JAGQDG010000003">
    <property type="protein sequence ID" value="MBQ0935441.1"/>
    <property type="molecule type" value="Genomic_DNA"/>
</dbReference>
<evidence type="ECO:0000256" key="3">
    <source>
        <dbReference type="HAMAP-Rule" id="MF_00649"/>
    </source>
</evidence>
<dbReference type="RefSeq" id="WP_210808399.1">
    <property type="nucleotide sequence ID" value="NZ_JAGQDG010000003.1"/>
</dbReference>
<dbReference type="Pfam" id="PF03884">
    <property type="entry name" value="YacG"/>
    <property type="match status" value="1"/>
</dbReference>
<dbReference type="InterPro" id="IPR005584">
    <property type="entry name" value="DNA_gyrase_inhibitor_YacG"/>
</dbReference>
<feature type="binding site" evidence="3">
    <location>
        <position position="19"/>
    </location>
    <ligand>
        <name>Zn(2+)</name>
        <dbReference type="ChEBI" id="CHEBI:29105"/>
    </ligand>
</feature>
<keyword evidence="1 3" id="KW-0479">Metal-binding</keyword>
<name>A0ABS5DWB3_9BURK</name>
<evidence type="ECO:0000313" key="4">
    <source>
        <dbReference type="EMBL" id="MBQ0935441.1"/>
    </source>
</evidence>
<comment type="function">
    <text evidence="3">Inhibits all the catalytic activities of DNA gyrase by preventing its interaction with DNA. Acts by binding directly to the C-terminal domain of GyrB, which probably disrupts DNA binding by the gyrase.</text>
</comment>
<protein>
    <recommendedName>
        <fullName evidence="3">DNA gyrase inhibitor YacG</fullName>
    </recommendedName>
</protein>
<evidence type="ECO:0000313" key="5">
    <source>
        <dbReference type="Proteomes" id="UP000672097"/>
    </source>
</evidence>
<reference evidence="4 5" key="1">
    <citation type="submission" date="2021-04" db="EMBL/GenBank/DDBJ databases">
        <title>The genome sequence of type strain Ideonella paludis KCTC 32238.</title>
        <authorList>
            <person name="Liu Y."/>
        </authorList>
    </citation>
    <scope>NUCLEOTIDE SEQUENCE [LARGE SCALE GENOMIC DNA]</scope>
    <source>
        <strain evidence="4 5">KCTC 32238</strain>
    </source>
</reference>
<comment type="cofactor">
    <cofactor evidence="3">
        <name>Zn(2+)</name>
        <dbReference type="ChEBI" id="CHEBI:29105"/>
    </cofactor>
    <text evidence="3">Binds 1 zinc ion.</text>
</comment>
<feature type="binding site" evidence="3">
    <location>
        <position position="22"/>
    </location>
    <ligand>
        <name>Zn(2+)</name>
        <dbReference type="ChEBI" id="CHEBI:29105"/>
    </ligand>
</feature>
<dbReference type="Gene3D" id="3.30.50.10">
    <property type="entry name" value="Erythroid Transcription Factor GATA-1, subunit A"/>
    <property type="match status" value="1"/>
</dbReference>
<feature type="binding site" evidence="3">
    <location>
        <position position="38"/>
    </location>
    <ligand>
        <name>Zn(2+)</name>
        <dbReference type="ChEBI" id="CHEBI:29105"/>
    </ligand>
</feature>
<dbReference type="PANTHER" id="PTHR36150:SF1">
    <property type="entry name" value="DNA GYRASE INHIBITOR YACG"/>
    <property type="match status" value="1"/>
</dbReference>
<dbReference type="SUPFAM" id="SSF57716">
    <property type="entry name" value="Glucocorticoid receptor-like (DNA-binding domain)"/>
    <property type="match status" value="1"/>
</dbReference>
<comment type="caution">
    <text evidence="4">The sequence shown here is derived from an EMBL/GenBank/DDBJ whole genome shotgun (WGS) entry which is preliminary data.</text>
</comment>
<dbReference type="Proteomes" id="UP000672097">
    <property type="component" value="Unassembled WGS sequence"/>
</dbReference>
<evidence type="ECO:0000256" key="2">
    <source>
        <dbReference type="ARBA" id="ARBA00022833"/>
    </source>
</evidence>
<evidence type="ECO:0000256" key="1">
    <source>
        <dbReference type="ARBA" id="ARBA00022723"/>
    </source>
</evidence>
<proteinExistence type="inferred from homology"/>
<accession>A0ABS5DWB3</accession>
<keyword evidence="2 3" id="KW-0862">Zinc</keyword>
<gene>
    <name evidence="3" type="primary">yacG</name>
    <name evidence="4" type="ORF">KAK11_08890</name>
</gene>
<dbReference type="InterPro" id="IPR013088">
    <property type="entry name" value="Znf_NHR/GATA"/>
</dbReference>
<comment type="similarity">
    <text evidence="3">Belongs to the DNA gyrase inhibitor YacG family.</text>
</comment>
<feature type="binding site" evidence="3">
    <location>
        <position position="42"/>
    </location>
    <ligand>
        <name>Zn(2+)</name>
        <dbReference type="ChEBI" id="CHEBI:29105"/>
    </ligand>
</feature>
<comment type="subunit">
    <text evidence="3">Interacts with GyrB.</text>
</comment>
<dbReference type="HAMAP" id="MF_00649">
    <property type="entry name" value="DNA_gyrase_inhibitor_YacG"/>
    <property type="match status" value="1"/>
</dbReference>
<keyword evidence="5" id="KW-1185">Reference proteome</keyword>
<sequence>MMTAPTPAPALTKAIEVACPGCGEATWYSAQNPYRPFCSARCQGHDFGAWASEHYRVNAAPTAAQDEE</sequence>
<organism evidence="4 5">
    <name type="scientific">Ideonella paludis</name>
    <dbReference type="NCBI Taxonomy" id="1233411"/>
    <lineage>
        <taxon>Bacteria</taxon>
        <taxon>Pseudomonadati</taxon>
        <taxon>Pseudomonadota</taxon>
        <taxon>Betaproteobacteria</taxon>
        <taxon>Burkholderiales</taxon>
        <taxon>Sphaerotilaceae</taxon>
        <taxon>Ideonella</taxon>
    </lineage>
</organism>
<dbReference type="PANTHER" id="PTHR36150">
    <property type="entry name" value="DNA GYRASE INHIBITOR YACG"/>
    <property type="match status" value="1"/>
</dbReference>